<protein>
    <recommendedName>
        <fullName evidence="1">DUF1553 domain-containing protein</fullName>
    </recommendedName>
</protein>
<reference evidence="2" key="1">
    <citation type="journal article" date="2014" name="Front. Microbiol.">
        <title>High frequency of phylogenetically diverse reductive dehalogenase-homologous genes in deep subseafloor sedimentary metagenomes.</title>
        <authorList>
            <person name="Kawai M."/>
            <person name="Futagami T."/>
            <person name="Toyoda A."/>
            <person name="Takaki Y."/>
            <person name="Nishi S."/>
            <person name="Hori S."/>
            <person name="Arai W."/>
            <person name="Tsubouchi T."/>
            <person name="Morono Y."/>
            <person name="Uchiyama I."/>
            <person name="Ito T."/>
            <person name="Fujiyama A."/>
            <person name="Inagaki F."/>
            <person name="Takami H."/>
        </authorList>
    </citation>
    <scope>NUCLEOTIDE SEQUENCE</scope>
    <source>
        <strain evidence="2">Expedition CK06-06</strain>
    </source>
</reference>
<feature type="non-terminal residue" evidence="2">
    <location>
        <position position="243"/>
    </location>
</feature>
<gene>
    <name evidence="2" type="ORF">S01H1_72529</name>
</gene>
<accession>X0YGG6</accession>
<dbReference type="PANTHER" id="PTHR35889:SF3">
    <property type="entry name" value="F-BOX DOMAIN-CONTAINING PROTEIN"/>
    <property type="match status" value="1"/>
</dbReference>
<feature type="non-terminal residue" evidence="2">
    <location>
        <position position="1"/>
    </location>
</feature>
<dbReference type="InterPro" id="IPR022655">
    <property type="entry name" value="DUF1553"/>
</dbReference>
<dbReference type="AlphaFoldDB" id="X0YGG6"/>
<dbReference type="PANTHER" id="PTHR35889">
    <property type="entry name" value="CYCLOINULO-OLIGOSACCHARIDE FRUCTANOTRANSFERASE-RELATED"/>
    <property type="match status" value="1"/>
</dbReference>
<sequence length="243" mass="27044">PELLPTDGNPRERLAAWITHRENRQAAGAAVSHIWALMFGRPAGQAVDNLPLDEPKPPMFAALTDDFVANGFDVRRLIRMIAGSAAFCVDSRADFAVTEHHEQLHAVFPLVRLRPEQVAGSVIQAGRVKKTDRESSIWLQLGTYFGTNDFVTQYGDMGEDEFTSDSVTITQRLLMMNGNMLSEVVNSNPILNVTAHIGMFASSDELAVQTIYLCTLNRHPSDDERTHFVRRLSEADHRGEAIE</sequence>
<name>X0YGG6_9ZZZZ</name>
<dbReference type="EMBL" id="BARS01048384">
    <property type="protein sequence ID" value="GAG35916.1"/>
    <property type="molecule type" value="Genomic_DNA"/>
</dbReference>
<evidence type="ECO:0000259" key="1">
    <source>
        <dbReference type="Pfam" id="PF07587"/>
    </source>
</evidence>
<organism evidence="2">
    <name type="scientific">marine sediment metagenome</name>
    <dbReference type="NCBI Taxonomy" id="412755"/>
    <lineage>
        <taxon>unclassified sequences</taxon>
        <taxon>metagenomes</taxon>
        <taxon>ecological metagenomes</taxon>
    </lineage>
</organism>
<evidence type="ECO:0000313" key="2">
    <source>
        <dbReference type="EMBL" id="GAG35916.1"/>
    </source>
</evidence>
<feature type="domain" description="DUF1553" evidence="1">
    <location>
        <begin position="11"/>
        <end position="126"/>
    </location>
</feature>
<dbReference type="Pfam" id="PF07587">
    <property type="entry name" value="PSD1"/>
    <property type="match status" value="1"/>
</dbReference>
<proteinExistence type="predicted"/>
<comment type="caution">
    <text evidence="2">The sequence shown here is derived from an EMBL/GenBank/DDBJ whole genome shotgun (WGS) entry which is preliminary data.</text>
</comment>